<proteinExistence type="predicted"/>
<dbReference type="Pfam" id="PF01535">
    <property type="entry name" value="PPR"/>
    <property type="match status" value="1"/>
</dbReference>
<evidence type="ECO:0000256" key="1">
    <source>
        <dbReference type="PROSITE-ProRule" id="PRU00708"/>
    </source>
</evidence>
<dbReference type="STRING" id="403673.A0A177WRL4"/>
<dbReference type="InterPro" id="IPR011990">
    <property type="entry name" value="TPR-like_helical_dom_sf"/>
</dbReference>
<dbReference type="Gene3D" id="1.25.40.10">
    <property type="entry name" value="Tetratricopeptide repeat domain"/>
    <property type="match status" value="2"/>
</dbReference>
<feature type="repeat" description="PPR" evidence="1">
    <location>
        <begin position="199"/>
        <end position="233"/>
    </location>
</feature>
<dbReference type="Proteomes" id="UP000077115">
    <property type="component" value="Unassembled WGS sequence"/>
</dbReference>
<accession>A0A177WRL4</accession>
<sequence length="566" mass="64120">MIISRLLQAVPGVFQTTIMPSISRHPLLPIQSLLQCITATPAQPFYNTVHPSHSRNHLTNATSNKHNNAHISNSQEIPVNHQYSSQNMHQPYTDPILASVLNGQWSTKKKDKELDSQLLFQLSSHLDADRIAKAFLLFHQFEKHNPSILKRLSSSHFSLLIYSVLTCRFNILRHQSVEARRDYAVRIFHIMQSVGVKPDAQTYELMIHTHAYIGDTKTVEALYADMKQCGFPTDTISILNDLARVYLLSSQQTRGLAYFEMACKLGKSDVAFNELIKTYLLNNDESAMLGALKLLRNTGGRPSTSTMVDICRYYLFKENHQKIHQHLQDFKVEGGLIETTLWNIQLCAANQVGDHVMTLSLLAEMRLSQIPFNYETQAEELVALAYSKNRRRFWRVYSLMIKQSRPTLRVVKALATMEGPLINDRALHDMQASIAMCKMIQFDTLLAVITGYGVIGDVQSIHIILDILSKVTRVIPDDTFESLIKAYCISGNVGDALEYTKKTKVVSMQTCELVLDTAVLQKHELINKIVAEIKQKYPSVDTSLLLSKANDRVTNPILQKFTIDTE</sequence>
<dbReference type="GO" id="GO:0003729">
    <property type="term" value="F:mRNA binding"/>
    <property type="evidence" value="ECO:0007669"/>
    <property type="project" value="TreeGrafter"/>
</dbReference>
<dbReference type="Pfam" id="PF13812">
    <property type="entry name" value="PPR_3"/>
    <property type="match status" value="1"/>
</dbReference>
<evidence type="ECO:0000313" key="2">
    <source>
        <dbReference type="EMBL" id="OAJ42758.1"/>
    </source>
</evidence>
<evidence type="ECO:0000313" key="3">
    <source>
        <dbReference type="Proteomes" id="UP000077115"/>
    </source>
</evidence>
<protein>
    <recommendedName>
        <fullName evidence="4">Pentacotripeptide-repeat region of PRORP domain-containing protein</fullName>
    </recommendedName>
</protein>
<dbReference type="GO" id="GO:0007005">
    <property type="term" value="P:mitochondrion organization"/>
    <property type="evidence" value="ECO:0007669"/>
    <property type="project" value="TreeGrafter"/>
</dbReference>
<dbReference type="PROSITE" id="PS51375">
    <property type="entry name" value="PPR"/>
    <property type="match status" value="1"/>
</dbReference>
<dbReference type="EMBL" id="DS022308">
    <property type="protein sequence ID" value="OAJ42758.1"/>
    <property type="molecule type" value="Genomic_DNA"/>
</dbReference>
<gene>
    <name evidence="2" type="ORF">BDEG_26173</name>
</gene>
<dbReference type="PANTHER" id="PTHR47934:SF6">
    <property type="entry name" value="MITOCHONDRIAL GROUP I INTRON SPLICING FACTOR CCM1-RELATED"/>
    <property type="match status" value="1"/>
</dbReference>
<reference evidence="2 3" key="1">
    <citation type="submission" date="2006-10" db="EMBL/GenBank/DDBJ databases">
        <title>The Genome Sequence of Batrachochytrium dendrobatidis JEL423.</title>
        <authorList>
            <consortium name="The Broad Institute Genome Sequencing Platform"/>
            <person name="Birren B."/>
            <person name="Lander E."/>
            <person name="Galagan J."/>
            <person name="Cuomo C."/>
            <person name="Devon K."/>
            <person name="Jaffe D."/>
            <person name="Butler J."/>
            <person name="Alvarez P."/>
            <person name="Gnerre S."/>
            <person name="Grabherr M."/>
            <person name="Kleber M."/>
            <person name="Mauceli E."/>
            <person name="Brockman W."/>
            <person name="Young S."/>
            <person name="LaButti K."/>
            <person name="Sykes S."/>
            <person name="DeCaprio D."/>
            <person name="Crawford M."/>
            <person name="Koehrsen M."/>
            <person name="Engels R."/>
            <person name="Montgomery P."/>
            <person name="Pearson M."/>
            <person name="Howarth C."/>
            <person name="Larson L."/>
            <person name="White J."/>
            <person name="O'Leary S."/>
            <person name="Kodira C."/>
            <person name="Zeng Q."/>
            <person name="Yandava C."/>
            <person name="Alvarado L."/>
            <person name="Longcore J."/>
            <person name="James T."/>
        </authorList>
    </citation>
    <scope>NUCLEOTIDE SEQUENCE [LARGE SCALE GENOMIC DNA]</scope>
    <source>
        <strain evidence="2 3">JEL423</strain>
    </source>
</reference>
<dbReference type="VEuPathDB" id="FungiDB:BDEG_26173"/>
<dbReference type="OrthoDB" id="185373at2759"/>
<organism evidence="2 3">
    <name type="scientific">Batrachochytrium dendrobatidis (strain JEL423)</name>
    <dbReference type="NCBI Taxonomy" id="403673"/>
    <lineage>
        <taxon>Eukaryota</taxon>
        <taxon>Fungi</taxon>
        <taxon>Fungi incertae sedis</taxon>
        <taxon>Chytridiomycota</taxon>
        <taxon>Chytridiomycota incertae sedis</taxon>
        <taxon>Chytridiomycetes</taxon>
        <taxon>Rhizophydiales</taxon>
        <taxon>Rhizophydiales incertae sedis</taxon>
        <taxon>Batrachochytrium</taxon>
    </lineage>
</organism>
<dbReference type="InterPro" id="IPR051114">
    <property type="entry name" value="Mito_RNA_Proc_CCM1"/>
</dbReference>
<dbReference type="AlphaFoldDB" id="A0A177WRL4"/>
<dbReference type="PANTHER" id="PTHR47934">
    <property type="entry name" value="PENTATRICOPEPTIDE REPEAT-CONTAINING PROTEIN PET309, MITOCHONDRIAL"/>
    <property type="match status" value="1"/>
</dbReference>
<dbReference type="GO" id="GO:0006396">
    <property type="term" value="P:RNA processing"/>
    <property type="evidence" value="ECO:0007669"/>
    <property type="project" value="TreeGrafter"/>
</dbReference>
<dbReference type="InterPro" id="IPR002885">
    <property type="entry name" value="PPR_rpt"/>
</dbReference>
<evidence type="ECO:0008006" key="4">
    <source>
        <dbReference type="Google" id="ProtNLM"/>
    </source>
</evidence>
<dbReference type="GO" id="GO:0005739">
    <property type="term" value="C:mitochondrion"/>
    <property type="evidence" value="ECO:0007669"/>
    <property type="project" value="TreeGrafter"/>
</dbReference>
<reference evidence="2 3" key="2">
    <citation type="submission" date="2016-05" db="EMBL/GenBank/DDBJ databases">
        <title>Lineage-specific infection strategies underlie the spectrum of fungal disease in amphibians.</title>
        <authorList>
            <person name="Cuomo C.A."/>
            <person name="Farrer R.A."/>
            <person name="James T."/>
            <person name="Longcore J."/>
            <person name="Birren B."/>
        </authorList>
    </citation>
    <scope>NUCLEOTIDE SEQUENCE [LARGE SCALE GENOMIC DNA]</scope>
    <source>
        <strain evidence="2 3">JEL423</strain>
    </source>
</reference>
<name>A0A177WRL4_BATDL</name>